<dbReference type="PANTHER" id="PTHR37464">
    <property type="entry name" value="BLL2463 PROTEIN"/>
    <property type="match status" value="1"/>
</dbReference>
<proteinExistence type="predicted"/>
<evidence type="ECO:0000313" key="4">
    <source>
        <dbReference type="EMBL" id="QDV82321.1"/>
    </source>
</evidence>
<name>A0ABX5XNW1_9BACT</name>
<evidence type="ECO:0000256" key="1">
    <source>
        <dbReference type="SAM" id="MobiDB-lite"/>
    </source>
</evidence>
<dbReference type="InterPro" id="IPR024163">
    <property type="entry name" value="Aerotolerance_reg_N"/>
</dbReference>
<accession>A0ABX5XNW1</accession>
<dbReference type="Proteomes" id="UP000318081">
    <property type="component" value="Chromosome"/>
</dbReference>
<feature type="transmembrane region" description="Helical" evidence="2">
    <location>
        <begin position="6"/>
        <end position="24"/>
    </location>
</feature>
<dbReference type="EMBL" id="CP036432">
    <property type="protein sequence ID" value="QDV82321.1"/>
    <property type="molecule type" value="Genomic_DNA"/>
</dbReference>
<evidence type="ECO:0000256" key="2">
    <source>
        <dbReference type="SAM" id="Phobius"/>
    </source>
</evidence>
<evidence type="ECO:0000259" key="3">
    <source>
        <dbReference type="PROSITE" id="PS50234"/>
    </source>
</evidence>
<dbReference type="PROSITE" id="PS50234">
    <property type="entry name" value="VWFA"/>
    <property type="match status" value="1"/>
</dbReference>
<keyword evidence="2" id="KW-0812">Transmembrane</keyword>
<gene>
    <name evidence="4" type="ORF">TBK1r_12490</name>
</gene>
<dbReference type="InterPro" id="IPR011933">
    <property type="entry name" value="Double_TM_dom"/>
</dbReference>
<feature type="region of interest" description="Disordered" evidence="1">
    <location>
        <begin position="364"/>
        <end position="387"/>
    </location>
</feature>
<dbReference type="CDD" id="cd00198">
    <property type="entry name" value="vWFA"/>
    <property type="match status" value="1"/>
</dbReference>
<dbReference type="NCBIfam" id="TIGR02226">
    <property type="entry name" value="two_anch"/>
    <property type="match status" value="1"/>
</dbReference>
<organism evidence="4 5">
    <name type="scientific">Stieleria magnilauensis</name>
    <dbReference type="NCBI Taxonomy" id="2527963"/>
    <lineage>
        <taxon>Bacteria</taxon>
        <taxon>Pseudomonadati</taxon>
        <taxon>Planctomycetota</taxon>
        <taxon>Planctomycetia</taxon>
        <taxon>Pirellulales</taxon>
        <taxon>Pirellulaceae</taxon>
        <taxon>Stieleria</taxon>
    </lineage>
</organism>
<dbReference type="InterPro" id="IPR002035">
    <property type="entry name" value="VWF_A"/>
</dbReference>
<feature type="domain" description="VWFA" evidence="3">
    <location>
        <begin position="92"/>
        <end position="219"/>
    </location>
</feature>
<keyword evidence="2" id="KW-0472">Membrane</keyword>
<dbReference type="PANTHER" id="PTHR37464:SF1">
    <property type="entry name" value="BLL2463 PROTEIN"/>
    <property type="match status" value="1"/>
</dbReference>
<dbReference type="Pfam" id="PF07584">
    <property type="entry name" value="BatA"/>
    <property type="match status" value="1"/>
</dbReference>
<reference evidence="4 5" key="1">
    <citation type="submission" date="2019-02" db="EMBL/GenBank/DDBJ databases">
        <title>Deep-cultivation of Planctomycetes and their phenomic and genomic characterization uncovers novel biology.</title>
        <authorList>
            <person name="Wiegand S."/>
            <person name="Jogler M."/>
            <person name="Boedeker C."/>
            <person name="Pinto D."/>
            <person name="Vollmers J."/>
            <person name="Rivas-Marin E."/>
            <person name="Kohn T."/>
            <person name="Peeters S.H."/>
            <person name="Heuer A."/>
            <person name="Rast P."/>
            <person name="Oberbeckmann S."/>
            <person name="Bunk B."/>
            <person name="Jeske O."/>
            <person name="Meyerdierks A."/>
            <person name="Storesund J.E."/>
            <person name="Kallscheuer N."/>
            <person name="Luecker S."/>
            <person name="Lage O.M."/>
            <person name="Pohl T."/>
            <person name="Merkel B.J."/>
            <person name="Hornburger P."/>
            <person name="Mueller R.-W."/>
            <person name="Bruemmer F."/>
            <person name="Labrenz M."/>
            <person name="Spormann A.M."/>
            <person name="Op den Camp H."/>
            <person name="Overmann J."/>
            <person name="Amann R."/>
            <person name="Jetten M.S.M."/>
            <person name="Mascher T."/>
            <person name="Medema M.H."/>
            <person name="Devos D.P."/>
            <person name="Kaster A.-K."/>
            <person name="Ovreas L."/>
            <person name="Rohde M."/>
            <person name="Galperin M.Y."/>
            <person name="Jogler C."/>
        </authorList>
    </citation>
    <scope>NUCLEOTIDE SEQUENCE [LARGE SCALE GENOMIC DNA]</scope>
    <source>
        <strain evidence="4 5">TBK1r</strain>
    </source>
</reference>
<dbReference type="SMART" id="SM00327">
    <property type="entry name" value="VWA"/>
    <property type="match status" value="1"/>
</dbReference>
<keyword evidence="5" id="KW-1185">Reference proteome</keyword>
<dbReference type="SUPFAM" id="SSF53300">
    <property type="entry name" value="vWA-like"/>
    <property type="match status" value="1"/>
</dbReference>
<feature type="transmembrane region" description="Helical" evidence="2">
    <location>
        <begin position="59"/>
        <end position="78"/>
    </location>
</feature>
<protein>
    <recommendedName>
        <fullName evidence="3">VWFA domain-containing protein</fullName>
    </recommendedName>
</protein>
<dbReference type="Gene3D" id="3.40.50.410">
    <property type="entry name" value="von Willebrand factor, type A domain"/>
    <property type="match status" value="1"/>
</dbReference>
<feature type="compositionally biased region" description="Low complexity" evidence="1">
    <location>
        <begin position="370"/>
        <end position="379"/>
    </location>
</feature>
<sequence length="707" mass="77590">MSFLAPLYFLGALAVAGPILFHLIRRQPKGEVEFSSLMFLDSTPPRLTRRSRLENWPLLLLRCAAILLLAFAFARPFLPLSESDSVEGVKQAVIVLIDQSASMKRAGLWDQATKKAKQILEQADDETLFSVIAFDSVPRTMLSLEESTRLVAETRKSAARDAIDQLSPTWESTDVGKAIRYAADQAALLELGETENASSTPNNPNASATIETRIVLLSDLQSGAEIETLQGYEWPSRVWLDMESLIATTRGNVSLRVMPQMPAADTDEAIREAAADVVRVQVAQTDDGETSTFRLRFENQDEDAAVIQVPPGQTRFFSVKLPESGEAGDPVRTATLTVSGDRDSFDNTFHFIRPKRIEQEVRFVEASRNASRPSEPSAESDSESSVRETLSFYANQVPWSDPTREVTLKRRTEDDWSEGLDPVTTPLLIMNASAVLESGLETIEQYLASGGRVLVVLDRAVDDATVAALASLLQSPELAIGETQTEDYRLIASVDFKSALIAPLSDPGVNDFSNIRIWQHRRLDGLSEMPSVTLKLDDGSPLLIRRDVANDDPDLPAGKVWVLTSGWQPSESQLALSTKFVPVLLGMLGRNMQLAPESLIVGESLGDDAIATEPGFVEVDGETYAVNLDPTESVTTSFDQDRIVQFGAVVSSPLARQQEQTAERALRDIELEARQGWWQWLILATLGFIAAETLLAAKDSTRQQAAA</sequence>
<dbReference type="RefSeq" id="WP_145208113.1">
    <property type="nucleotide sequence ID" value="NZ_CP036432.1"/>
</dbReference>
<keyword evidence="2" id="KW-1133">Transmembrane helix</keyword>
<dbReference type="InterPro" id="IPR036465">
    <property type="entry name" value="vWFA_dom_sf"/>
</dbReference>
<evidence type="ECO:0000313" key="5">
    <source>
        <dbReference type="Proteomes" id="UP000318081"/>
    </source>
</evidence>
<dbReference type="Pfam" id="PF13519">
    <property type="entry name" value="VWA_2"/>
    <property type="match status" value="1"/>
</dbReference>